<dbReference type="EMBL" id="BMFC01000001">
    <property type="protein sequence ID" value="GGB93778.1"/>
    <property type="molecule type" value="Genomic_DNA"/>
</dbReference>
<proteinExistence type="predicted"/>
<name>A0ABQ1KAY3_9RHOB</name>
<evidence type="ECO:0000313" key="2">
    <source>
        <dbReference type="EMBL" id="GGB93778.1"/>
    </source>
</evidence>
<reference evidence="3" key="1">
    <citation type="journal article" date="2019" name="Int. J. Syst. Evol. Microbiol.">
        <title>The Global Catalogue of Microorganisms (GCM) 10K type strain sequencing project: providing services to taxonomists for standard genome sequencing and annotation.</title>
        <authorList>
            <consortium name="The Broad Institute Genomics Platform"/>
            <consortium name="The Broad Institute Genome Sequencing Center for Infectious Disease"/>
            <person name="Wu L."/>
            <person name="Ma J."/>
        </authorList>
    </citation>
    <scope>NUCLEOTIDE SEQUENCE [LARGE SCALE GENOMIC DNA]</scope>
    <source>
        <strain evidence="3">CGMCC 1.12478</strain>
    </source>
</reference>
<evidence type="ECO:0000313" key="3">
    <source>
        <dbReference type="Proteomes" id="UP000645462"/>
    </source>
</evidence>
<dbReference type="Proteomes" id="UP000645462">
    <property type="component" value="Unassembled WGS sequence"/>
</dbReference>
<feature type="domain" description="GmrSD restriction endonucleases N-terminal" evidence="1">
    <location>
        <begin position="28"/>
        <end position="184"/>
    </location>
</feature>
<accession>A0ABQ1KAY3</accession>
<dbReference type="PANTHER" id="PTHR39639">
    <property type="entry name" value="CHROMOSOME 16, WHOLE GENOME SHOTGUN SEQUENCE"/>
    <property type="match status" value="1"/>
</dbReference>
<dbReference type="PANTHER" id="PTHR39639:SF1">
    <property type="entry name" value="DUF262 DOMAIN-CONTAINING PROTEIN"/>
    <property type="match status" value="1"/>
</dbReference>
<protein>
    <recommendedName>
        <fullName evidence="1">GmrSD restriction endonucleases N-terminal domain-containing protein</fullName>
    </recommendedName>
</protein>
<sequence length="368" mass="41841">MSLADEVAIARKEIRADGYEMSVGEIANLYRDGELRIDPEYQRLFRWDETRKTRFVESLLLGIPIPPVFVYQGEDNVWELIDGLQRLSTIFQMMGILQGERAEELGELVLEGTTYLPSLSGKKWEPTSEDSDDGLGGSLQIQIKRSRIRVEILQPESDATAKFELFQRLNTGGASLSEQEIRNCVAVMIDPSFFAWIKALSINPDFTTVTAQTETAVESQMSVELALRIISFSEIPYNKRLDVHEYLDRALLKLAESQTLDRDSVADRFNRSFKILNRALGDSSFRRWDGQNFRGKFLMSVFEVIGHGVYQNIEAIELLGDDNADQFVQRRARELWQDEVFKTNSGGGTRGTTRLANLLPMAKDFMCP</sequence>
<dbReference type="InterPro" id="IPR004919">
    <property type="entry name" value="GmrSD_N"/>
</dbReference>
<comment type="caution">
    <text evidence="2">The sequence shown here is derived from an EMBL/GenBank/DDBJ whole genome shotgun (WGS) entry which is preliminary data.</text>
</comment>
<evidence type="ECO:0000259" key="1">
    <source>
        <dbReference type="Pfam" id="PF03235"/>
    </source>
</evidence>
<gene>
    <name evidence="2" type="ORF">GCM10011363_08010</name>
</gene>
<dbReference type="Pfam" id="PF03235">
    <property type="entry name" value="GmrSD_N"/>
    <property type="match status" value="1"/>
</dbReference>
<keyword evidence="3" id="KW-1185">Reference proteome</keyword>
<organism evidence="2 3">
    <name type="scientific">Marivita lacus</name>
    <dbReference type="NCBI Taxonomy" id="1323742"/>
    <lineage>
        <taxon>Bacteria</taxon>
        <taxon>Pseudomonadati</taxon>
        <taxon>Pseudomonadota</taxon>
        <taxon>Alphaproteobacteria</taxon>
        <taxon>Rhodobacterales</taxon>
        <taxon>Roseobacteraceae</taxon>
        <taxon>Marivita</taxon>
    </lineage>
</organism>
<dbReference type="RefSeq" id="WP_188480646.1">
    <property type="nucleotide sequence ID" value="NZ_BMFC01000001.1"/>
</dbReference>